<keyword evidence="2" id="KW-0732">Signal</keyword>
<feature type="chain" id="PRO_5014850461" evidence="2">
    <location>
        <begin position="22"/>
        <end position="198"/>
    </location>
</feature>
<protein>
    <submittedName>
        <fullName evidence="3">Putative secreted protein</fullName>
    </submittedName>
</protein>
<feature type="region of interest" description="Disordered" evidence="1">
    <location>
        <begin position="46"/>
        <end position="68"/>
    </location>
</feature>
<organism evidence="3">
    <name type="scientific">Anopheles darlingi</name>
    <name type="common">Mosquito</name>
    <dbReference type="NCBI Taxonomy" id="43151"/>
    <lineage>
        <taxon>Eukaryota</taxon>
        <taxon>Metazoa</taxon>
        <taxon>Ecdysozoa</taxon>
        <taxon>Arthropoda</taxon>
        <taxon>Hexapoda</taxon>
        <taxon>Insecta</taxon>
        <taxon>Pterygota</taxon>
        <taxon>Neoptera</taxon>
        <taxon>Endopterygota</taxon>
        <taxon>Diptera</taxon>
        <taxon>Nematocera</taxon>
        <taxon>Culicoidea</taxon>
        <taxon>Culicidae</taxon>
        <taxon>Anophelinae</taxon>
        <taxon>Anopheles</taxon>
    </lineage>
</organism>
<reference evidence="3" key="1">
    <citation type="submission" date="2018-01" db="EMBL/GenBank/DDBJ databases">
        <title>An insight into the sialome of Amazonian anophelines.</title>
        <authorList>
            <person name="Ribeiro J.M."/>
            <person name="Scarpassa V."/>
            <person name="Calvo E."/>
        </authorList>
    </citation>
    <scope>NUCLEOTIDE SEQUENCE</scope>
</reference>
<evidence type="ECO:0000256" key="1">
    <source>
        <dbReference type="SAM" id="MobiDB-lite"/>
    </source>
</evidence>
<name>A0A2M4DQF0_ANODA</name>
<dbReference type="EMBL" id="GGFL01015190">
    <property type="protein sequence ID" value="MBW79368.1"/>
    <property type="molecule type" value="Transcribed_RNA"/>
</dbReference>
<dbReference type="VEuPathDB" id="VectorBase:ADAC005203"/>
<sequence>MNRMLAYMLLQLFLLLIKSRCDLIVPDIVESAVKIWKHKKLEPHCQPPVTEGEGSPTLRLSPSKDRSYNDPVQIEQYTRKPRQQESKYIFSHLITKRFVRMMEENPAPNMHYDTYAKFIIVLVEAELITISLLNEQIISIFREDWPQDTLDRISTVINRVLNNSTKAKSGRSQHNVDDSQSEMFMEMLSDLARDIEEF</sequence>
<dbReference type="VEuPathDB" id="VectorBase:ADAR2_009130"/>
<evidence type="ECO:0000256" key="2">
    <source>
        <dbReference type="SAM" id="SignalP"/>
    </source>
</evidence>
<proteinExistence type="predicted"/>
<feature type="signal peptide" evidence="2">
    <location>
        <begin position="1"/>
        <end position="21"/>
    </location>
</feature>
<dbReference type="AlphaFoldDB" id="A0A2M4DQF0"/>
<evidence type="ECO:0000313" key="3">
    <source>
        <dbReference type="EMBL" id="MBW79368.1"/>
    </source>
</evidence>
<accession>A0A2M4DQF0</accession>